<evidence type="ECO:0000313" key="2">
    <source>
        <dbReference type="WBParaSite" id="TMUE_2000008235.1"/>
    </source>
</evidence>
<sequence>MDHAFAHYGIHFIEDGNVFVMSGAEYVTVIHEIIPANVTWEVDEQFPNARTKRLVGVLGLLGGIVATGLGLKNMVDIAHLQADMNRIYDRQNQLETFVRSSAHNYRLIEENTNRILVSWSTFYNSTAAFLQEHGCQIKITQEALVKRVRVTGYIEQRLRLLKVYNQRALRLDEIREMVPYGAIPHTLGARATAIPSESDIYRLVQYIRGKGATSVRSN</sequence>
<reference evidence="2" key="1">
    <citation type="submission" date="2019-12" db="UniProtKB">
        <authorList>
            <consortium name="WormBaseParasite"/>
        </authorList>
    </citation>
    <scope>IDENTIFICATION</scope>
</reference>
<evidence type="ECO:0000313" key="1">
    <source>
        <dbReference type="Proteomes" id="UP000046395"/>
    </source>
</evidence>
<dbReference type="Proteomes" id="UP000046395">
    <property type="component" value="Unassembled WGS sequence"/>
</dbReference>
<protein>
    <submittedName>
        <fullName evidence="2">Uncharacterized protein</fullName>
    </submittedName>
</protein>
<name>A0A5S6QLZ9_TRIMR</name>
<dbReference type="WBParaSite" id="TMUE_2000008235.1">
    <property type="protein sequence ID" value="TMUE_2000008235.1"/>
    <property type="gene ID" value="WBGene00300184"/>
</dbReference>
<proteinExistence type="predicted"/>
<keyword evidence="1" id="KW-1185">Reference proteome</keyword>
<organism evidence="1 2">
    <name type="scientific">Trichuris muris</name>
    <name type="common">Mouse whipworm</name>
    <dbReference type="NCBI Taxonomy" id="70415"/>
    <lineage>
        <taxon>Eukaryota</taxon>
        <taxon>Metazoa</taxon>
        <taxon>Ecdysozoa</taxon>
        <taxon>Nematoda</taxon>
        <taxon>Enoplea</taxon>
        <taxon>Dorylaimia</taxon>
        <taxon>Trichinellida</taxon>
        <taxon>Trichuridae</taxon>
        <taxon>Trichuris</taxon>
    </lineage>
</organism>
<accession>A0A5S6QLZ9</accession>
<dbReference type="AlphaFoldDB" id="A0A5S6QLZ9"/>